<dbReference type="Gene3D" id="1.20.1290.10">
    <property type="entry name" value="AhpD-like"/>
    <property type="match status" value="1"/>
</dbReference>
<dbReference type="RefSeq" id="WP_326017524.1">
    <property type="nucleotide sequence ID" value="NZ_JAOZYC010000117.1"/>
</dbReference>
<protein>
    <submittedName>
        <fullName evidence="2">Carboxymuconolactone decarboxylase family protein</fullName>
    </submittedName>
</protein>
<gene>
    <name evidence="2" type="ORF">OKJ99_18115</name>
</gene>
<dbReference type="InterPro" id="IPR029032">
    <property type="entry name" value="AhpD-like"/>
</dbReference>
<dbReference type="InterPro" id="IPR003779">
    <property type="entry name" value="CMD-like"/>
</dbReference>
<dbReference type="EMBL" id="JAOZYC010000117">
    <property type="protein sequence ID" value="MEB8339412.1"/>
    <property type="molecule type" value="Genomic_DNA"/>
</dbReference>
<sequence>MTSSTSTTTDTQDRRRVFIDKQSPGAYQAFRHAADTVRAEAVEAGLEPALLELINVRVSQINGCAFCLNTHTRAALHAGESPLRLGVLPGWRDAEIFTDRERAALGLAETVTHPDDAAAQESAYAAAREVFDDAEISAAIWASITINAFNRVSILSKHPVRRPATPNQAVRRPNAPTA</sequence>
<dbReference type="InterPro" id="IPR004675">
    <property type="entry name" value="AhpD_core"/>
</dbReference>
<proteinExistence type="predicted"/>
<dbReference type="PANTHER" id="PTHR35446:SF2">
    <property type="entry name" value="CARBOXYMUCONOLACTONE DECARBOXYLASE-LIKE DOMAIN-CONTAINING PROTEIN"/>
    <property type="match status" value="1"/>
</dbReference>
<feature type="domain" description="Carboxymuconolactone decarboxylase-like" evidence="1">
    <location>
        <begin position="26"/>
        <end position="109"/>
    </location>
</feature>
<evidence type="ECO:0000313" key="2">
    <source>
        <dbReference type="EMBL" id="MEB8339412.1"/>
    </source>
</evidence>
<dbReference type="Proteomes" id="UP001354931">
    <property type="component" value="Unassembled WGS sequence"/>
</dbReference>
<dbReference type="Pfam" id="PF02627">
    <property type="entry name" value="CMD"/>
    <property type="match status" value="1"/>
</dbReference>
<dbReference type="SUPFAM" id="SSF69118">
    <property type="entry name" value="AhpD-like"/>
    <property type="match status" value="1"/>
</dbReference>
<dbReference type="PANTHER" id="PTHR35446">
    <property type="entry name" value="SI:CH211-175M2.5"/>
    <property type="match status" value="1"/>
</dbReference>
<reference evidence="2 3" key="1">
    <citation type="submission" date="2022-10" db="EMBL/GenBank/DDBJ databases">
        <authorList>
            <person name="Xie J."/>
            <person name="Shen N."/>
        </authorList>
    </citation>
    <scope>NUCLEOTIDE SEQUENCE [LARGE SCALE GENOMIC DNA]</scope>
    <source>
        <strain evidence="2 3">YIM65594</strain>
    </source>
</reference>
<evidence type="ECO:0000313" key="3">
    <source>
        <dbReference type="Proteomes" id="UP001354931"/>
    </source>
</evidence>
<comment type="caution">
    <text evidence="2">The sequence shown here is derived from an EMBL/GenBank/DDBJ whole genome shotgun (WGS) entry which is preliminary data.</text>
</comment>
<keyword evidence="3" id="KW-1185">Reference proteome</keyword>
<accession>A0ABU6F5X1</accession>
<dbReference type="NCBIfam" id="TIGR00778">
    <property type="entry name" value="ahpD_dom"/>
    <property type="match status" value="1"/>
</dbReference>
<organism evidence="2 3">
    <name type="scientific">Streptomyces endophyticus</name>
    <dbReference type="NCBI Taxonomy" id="714166"/>
    <lineage>
        <taxon>Bacteria</taxon>
        <taxon>Bacillati</taxon>
        <taxon>Actinomycetota</taxon>
        <taxon>Actinomycetes</taxon>
        <taxon>Kitasatosporales</taxon>
        <taxon>Streptomycetaceae</taxon>
        <taxon>Streptomyces</taxon>
    </lineage>
</organism>
<name>A0ABU6F5X1_9ACTN</name>
<evidence type="ECO:0000259" key="1">
    <source>
        <dbReference type="Pfam" id="PF02627"/>
    </source>
</evidence>